<protein>
    <recommendedName>
        <fullName evidence="2">PLD phosphodiesterase domain-containing protein</fullName>
    </recommendedName>
</protein>
<dbReference type="CDD" id="cd09111">
    <property type="entry name" value="PLDc_ymdC_like_1"/>
    <property type="match status" value="1"/>
</dbReference>
<dbReference type="GO" id="GO:0032049">
    <property type="term" value="P:cardiolipin biosynthetic process"/>
    <property type="evidence" value="ECO:0007669"/>
    <property type="project" value="UniProtKB-ARBA"/>
</dbReference>
<dbReference type="CDD" id="cd09113">
    <property type="entry name" value="PLDc_ymdC_like_2"/>
    <property type="match status" value="1"/>
</dbReference>
<dbReference type="SMART" id="SM00155">
    <property type="entry name" value="PLDc"/>
    <property type="match status" value="2"/>
</dbReference>
<organism evidence="3 4">
    <name type="scientific">Marinobacter profundi</name>
    <dbReference type="NCBI Taxonomy" id="2666256"/>
    <lineage>
        <taxon>Bacteria</taxon>
        <taxon>Pseudomonadati</taxon>
        <taxon>Pseudomonadota</taxon>
        <taxon>Gammaproteobacteria</taxon>
        <taxon>Pseudomonadales</taxon>
        <taxon>Marinobacteraceae</taxon>
        <taxon>Marinobacter</taxon>
    </lineage>
</organism>
<dbReference type="SUPFAM" id="SSF56024">
    <property type="entry name" value="Phospholipase D/nuclease"/>
    <property type="match status" value="2"/>
</dbReference>
<evidence type="ECO:0000313" key="3">
    <source>
        <dbReference type="EMBL" id="PHQ16879.1"/>
    </source>
</evidence>
<proteinExistence type="predicted"/>
<feature type="domain" description="PLD phosphodiesterase" evidence="2">
    <location>
        <begin position="430"/>
        <end position="457"/>
    </location>
</feature>
<keyword evidence="1" id="KW-0472">Membrane</keyword>
<dbReference type="AlphaFoldDB" id="A0A2G1UR73"/>
<reference evidence="3 4" key="1">
    <citation type="submission" date="2017-09" db="EMBL/GenBank/DDBJ databases">
        <title>The draft genome sequences of Marinobacter sp. PWS21.</title>
        <authorList>
            <person name="Cao J."/>
        </authorList>
    </citation>
    <scope>NUCLEOTIDE SEQUENCE [LARGE SCALE GENOMIC DNA]</scope>
    <source>
        <strain evidence="3 4">PWS21</strain>
    </source>
</reference>
<dbReference type="GO" id="GO:0030572">
    <property type="term" value="F:phosphatidyltransferase activity"/>
    <property type="evidence" value="ECO:0007669"/>
    <property type="project" value="UniProtKB-ARBA"/>
</dbReference>
<dbReference type="Pfam" id="PF13091">
    <property type="entry name" value="PLDc_2"/>
    <property type="match status" value="2"/>
</dbReference>
<dbReference type="Proteomes" id="UP000231409">
    <property type="component" value="Unassembled WGS sequence"/>
</dbReference>
<name>A0A2G1UR73_9GAMM</name>
<comment type="caution">
    <text evidence="3">The sequence shown here is derived from an EMBL/GenBank/DDBJ whole genome shotgun (WGS) entry which is preliminary data.</text>
</comment>
<dbReference type="InterPro" id="IPR001736">
    <property type="entry name" value="PLipase_D/transphosphatidylase"/>
</dbReference>
<feature type="transmembrane region" description="Helical" evidence="1">
    <location>
        <begin position="20"/>
        <end position="44"/>
    </location>
</feature>
<dbReference type="PANTHER" id="PTHR21248">
    <property type="entry name" value="CARDIOLIPIN SYNTHASE"/>
    <property type="match status" value="1"/>
</dbReference>
<dbReference type="Gene3D" id="3.30.870.10">
    <property type="entry name" value="Endonuclease Chain A"/>
    <property type="match status" value="2"/>
</dbReference>
<sequence length="539" mass="58703">MVLHGESSLTVPTAKPARPLVASLSVSLLTVFLLATLMLAGGCARLPPLDNRQSSLAIPAQETITTRLGGSIASRVDEHPGASGIYPLADPMDAFAARALLTEAADQSLDIQYYIWQGDTTGLLLMRSLLSAADRGIRVRLLMDDNGIRGLDRYFAVLNSHPNIEVRLFNPFVVRNPKWVNYFTDFVRINRRMHNKSFTADNQATIIGGRNIGDEYFGATDGVLFADLDVLAVGPVVVDVSNDFDLYWNSQSSYPAELILAEPSTADTEAVVNTLEQVGKSREARDYLRTLQDTNLLQALLTGQLKLEWAPTVMVSDDPAKALDRAPVTGLLSRQLLEALGSPQQRVTLVSPYLIPTGAGVELFRRLVARGVEVQILTNALEATDMAAVHAAYAKYREPLLEAGVVLYELRKVAGDAGETKGGSAPFGSSGSSLHAKTFAVDGEQLFVGSFNFDPRSTHLNTELGFVINSPVLASAIDEAFLEDVPMRAYQVKLDSRGNLYWLEQAEGRNLIHGHEPNTTLGKRVMVFLMSLLPIEPLL</sequence>
<gene>
    <name evidence="3" type="ORF">CLH61_02635</name>
</gene>
<dbReference type="EMBL" id="NTFH01000003">
    <property type="protein sequence ID" value="PHQ16879.1"/>
    <property type="molecule type" value="Genomic_DNA"/>
</dbReference>
<dbReference type="InterPro" id="IPR025202">
    <property type="entry name" value="PLD-like_dom"/>
</dbReference>
<keyword evidence="1" id="KW-0812">Transmembrane</keyword>
<keyword evidence="4" id="KW-1185">Reference proteome</keyword>
<evidence type="ECO:0000259" key="2">
    <source>
        <dbReference type="PROSITE" id="PS50035"/>
    </source>
</evidence>
<evidence type="ECO:0000256" key="1">
    <source>
        <dbReference type="SAM" id="Phobius"/>
    </source>
</evidence>
<evidence type="ECO:0000313" key="4">
    <source>
        <dbReference type="Proteomes" id="UP000231409"/>
    </source>
</evidence>
<keyword evidence="1" id="KW-1133">Transmembrane helix</keyword>
<dbReference type="PANTHER" id="PTHR21248:SF12">
    <property type="entry name" value="CARDIOLIPIN SYNTHASE C"/>
    <property type="match status" value="1"/>
</dbReference>
<accession>A0A2G1UR73</accession>
<feature type="domain" description="PLD phosphodiesterase" evidence="2">
    <location>
        <begin position="189"/>
        <end position="216"/>
    </location>
</feature>
<dbReference type="PROSITE" id="PS50035">
    <property type="entry name" value="PLD"/>
    <property type="match status" value="2"/>
</dbReference>